<dbReference type="EMBL" id="CCXZ01000158">
    <property type="protein sequence ID" value="CEG17465.1"/>
    <property type="molecule type" value="Genomic_DNA"/>
</dbReference>
<reference evidence="2 3" key="1">
    <citation type="submission" date="2014-09" db="EMBL/GenBank/DDBJ databases">
        <authorList>
            <person name="Regsiter A."/>
        </authorList>
    </citation>
    <scope>NUCLEOTIDE SEQUENCE [LARGE SCALE GENOMIC DNA]</scope>
</reference>
<dbReference type="PROSITE" id="PS50096">
    <property type="entry name" value="IQ"/>
    <property type="match status" value="1"/>
</dbReference>
<protein>
    <submittedName>
        <fullName evidence="2">Uncharacterized protein</fullName>
    </submittedName>
</protein>
<dbReference type="AlphaFoldDB" id="A0A0U5FFK7"/>
<gene>
    <name evidence="2" type="ORF">XAC3562_620128</name>
</gene>
<name>A0A0U5FFK7_XANCI</name>
<comment type="caution">
    <text evidence="2">The sequence shown here is derived from an EMBL/GenBank/DDBJ whole genome shotgun (WGS) entry which is preliminary data.</text>
</comment>
<proteinExistence type="predicted"/>
<evidence type="ECO:0000313" key="3">
    <source>
        <dbReference type="Proteomes" id="UP000052230"/>
    </source>
</evidence>
<keyword evidence="3" id="KW-1185">Reference proteome</keyword>
<feature type="compositionally biased region" description="Basic residues" evidence="1">
    <location>
        <begin position="63"/>
        <end position="79"/>
    </location>
</feature>
<evidence type="ECO:0000313" key="2">
    <source>
        <dbReference type="EMBL" id="CEG17465.1"/>
    </source>
</evidence>
<accession>A0A0U5FFK7</accession>
<dbReference type="Proteomes" id="UP000052230">
    <property type="component" value="Unassembled WGS sequence"/>
</dbReference>
<evidence type="ECO:0000256" key="1">
    <source>
        <dbReference type="SAM" id="MobiDB-lite"/>
    </source>
</evidence>
<organism evidence="2 3">
    <name type="scientific">Xanthomonas citri pv. citri</name>
    <dbReference type="NCBI Taxonomy" id="611301"/>
    <lineage>
        <taxon>Bacteria</taxon>
        <taxon>Pseudomonadati</taxon>
        <taxon>Pseudomonadota</taxon>
        <taxon>Gammaproteobacteria</taxon>
        <taxon>Lysobacterales</taxon>
        <taxon>Lysobacteraceae</taxon>
        <taxon>Xanthomonas</taxon>
    </lineage>
</organism>
<sequence>MCVGNGELPSPLLATLMCSGFGLATDHGLSGVRPQSRTRANPPVQEPLRVHTQAVADQQAPRRGMRRRRHARPHRRQKRPGLVPPWLDDDGSSNEKPPHR</sequence>
<feature type="region of interest" description="Disordered" evidence="1">
    <location>
        <begin position="24"/>
        <end position="100"/>
    </location>
</feature>